<dbReference type="RefSeq" id="WP_137305087.1">
    <property type="nucleotide sequence ID" value="NZ_SZNQ01000001.1"/>
</dbReference>
<keyword evidence="8" id="KW-1185">Reference proteome</keyword>
<evidence type="ECO:0000256" key="2">
    <source>
        <dbReference type="ARBA" id="ARBA00022741"/>
    </source>
</evidence>
<dbReference type="GO" id="GO:0004357">
    <property type="term" value="F:glutamate-cysteine ligase activity"/>
    <property type="evidence" value="ECO:0007669"/>
    <property type="project" value="UniProtKB-EC"/>
</dbReference>
<dbReference type="SUPFAM" id="SSF55931">
    <property type="entry name" value="Glutamine synthetase/guanido kinase"/>
    <property type="match status" value="1"/>
</dbReference>
<evidence type="ECO:0000256" key="1">
    <source>
        <dbReference type="ARBA" id="ARBA00022598"/>
    </source>
</evidence>
<dbReference type="EC" id="6.3.2.2" evidence="5"/>
<dbReference type="OrthoDB" id="9803842at2"/>
<dbReference type="InterPro" id="IPR014746">
    <property type="entry name" value="Gln_synth/guanido_kin_cat_dom"/>
</dbReference>
<evidence type="ECO:0000313" key="8">
    <source>
        <dbReference type="Proteomes" id="UP000305929"/>
    </source>
</evidence>
<dbReference type="Gene3D" id="3.30.590.20">
    <property type="match status" value="1"/>
</dbReference>
<feature type="region of interest" description="Disordered" evidence="6">
    <location>
        <begin position="29"/>
        <end position="56"/>
    </location>
</feature>
<dbReference type="GO" id="GO:0042398">
    <property type="term" value="P:modified amino acid biosynthetic process"/>
    <property type="evidence" value="ECO:0007669"/>
    <property type="project" value="InterPro"/>
</dbReference>
<dbReference type="GO" id="GO:0005524">
    <property type="term" value="F:ATP binding"/>
    <property type="evidence" value="ECO:0007669"/>
    <property type="project" value="UniProtKB-KW"/>
</dbReference>
<dbReference type="Proteomes" id="UP000305929">
    <property type="component" value="Unassembled WGS sequence"/>
</dbReference>
<gene>
    <name evidence="7" type="ORF">E4U91_03065</name>
</gene>
<keyword evidence="1 5" id="KW-0436">Ligase</keyword>
<dbReference type="NCBIfam" id="NF010041">
    <property type="entry name" value="PRK13517.1-1"/>
    <property type="match status" value="1"/>
</dbReference>
<sequence>MRTVGVEEELLLVDPDSGDPKAMSAAVLARAARAAGDQEENGTDSDNGAEGGSTAEAAGDADDVFEKELHEQMLEFATQPQSSMAELAAEIVRCRAEASRLARETGCEVAALASSPLPVQPSVGMGRRYRWMEEQYGIATREQMVCGCHVHVSVDSDEEGVAVVDRIRPWLSVLTALSANSPFWQGRETGYHSYRSRVWQRWPSAGPTELFATPERYHRRVADMVATGTILDDGMIYFDARLSPRYPTVEVRVADVCLEPGTPVLIAALVRGLVETAAREWRAGREPVDHSVSLLRLAGWQAARSGLTGELLHPAGMRRAPVKTVVRALLDHVGEALADHGDLDRVEASCAELLAHGNGAQVQREVWERTGGNLREVVAECVRRTQG</sequence>
<keyword evidence="3 5" id="KW-0067">ATP-binding</keyword>
<evidence type="ECO:0000313" key="7">
    <source>
        <dbReference type="EMBL" id="TKS99195.1"/>
    </source>
</evidence>
<comment type="catalytic activity">
    <reaction evidence="4 5">
        <text>L-cysteine + L-glutamate + ATP = gamma-L-glutamyl-L-cysteine + ADP + phosphate + H(+)</text>
        <dbReference type="Rhea" id="RHEA:13285"/>
        <dbReference type="ChEBI" id="CHEBI:15378"/>
        <dbReference type="ChEBI" id="CHEBI:29985"/>
        <dbReference type="ChEBI" id="CHEBI:30616"/>
        <dbReference type="ChEBI" id="CHEBI:35235"/>
        <dbReference type="ChEBI" id="CHEBI:43474"/>
        <dbReference type="ChEBI" id="CHEBI:58173"/>
        <dbReference type="ChEBI" id="CHEBI:456216"/>
        <dbReference type="EC" id="6.3.2.2"/>
    </reaction>
</comment>
<evidence type="ECO:0000256" key="3">
    <source>
        <dbReference type="ARBA" id="ARBA00022840"/>
    </source>
</evidence>
<dbReference type="HAMAP" id="MF_01609">
    <property type="entry name" value="Glu_cys_ligase_2"/>
    <property type="match status" value="1"/>
</dbReference>
<dbReference type="NCBIfam" id="TIGR02050">
    <property type="entry name" value="gshA_cyan_rel"/>
    <property type="match status" value="1"/>
</dbReference>
<comment type="similarity">
    <text evidence="5">Belongs to the glutamate--cysteine ligase type 2 family. YbdK subfamily.</text>
</comment>
<protein>
    <recommendedName>
        <fullName evidence="5">Putative glutamate--cysteine ligase 2</fullName>
        <ecNumber evidence="5">6.3.2.2</ecNumber>
    </recommendedName>
    <alternativeName>
        <fullName evidence="5">Gamma-glutamylcysteine synthetase 2</fullName>
        <shortName evidence="5">GCS 2</shortName>
        <shortName evidence="5">Gamma-GCS 2</shortName>
    </alternativeName>
</protein>
<dbReference type="EMBL" id="SZNQ01000001">
    <property type="protein sequence ID" value="TKS99195.1"/>
    <property type="molecule type" value="Genomic_DNA"/>
</dbReference>
<dbReference type="PANTHER" id="PTHR36510">
    <property type="entry name" value="GLUTAMATE--CYSTEINE LIGASE 2-RELATED"/>
    <property type="match status" value="1"/>
</dbReference>
<organism evidence="7 8">
    <name type="scientific">Streptomyces lasalocidi</name>
    <name type="common">Streptomyces lasaliensis</name>
    <dbReference type="NCBI Taxonomy" id="324833"/>
    <lineage>
        <taxon>Bacteria</taxon>
        <taxon>Bacillati</taxon>
        <taxon>Actinomycetota</taxon>
        <taxon>Actinomycetes</taxon>
        <taxon>Kitasatosporales</taxon>
        <taxon>Streptomycetaceae</taxon>
        <taxon>Streptomyces</taxon>
    </lineage>
</organism>
<dbReference type="PANTHER" id="PTHR36510:SF1">
    <property type="entry name" value="GLUTAMATE--CYSTEINE LIGASE 2-RELATED"/>
    <property type="match status" value="1"/>
</dbReference>
<evidence type="ECO:0000256" key="4">
    <source>
        <dbReference type="ARBA" id="ARBA00048819"/>
    </source>
</evidence>
<comment type="function">
    <text evidence="5">ATP-dependent carboxylate-amine ligase which exhibits weak glutamate--cysteine ligase activity.</text>
</comment>
<dbReference type="InterPro" id="IPR011793">
    <property type="entry name" value="YbdK"/>
</dbReference>
<evidence type="ECO:0000256" key="6">
    <source>
        <dbReference type="SAM" id="MobiDB-lite"/>
    </source>
</evidence>
<comment type="caution">
    <text evidence="7">The sequence shown here is derived from an EMBL/GenBank/DDBJ whole genome shotgun (WGS) entry which is preliminary data.</text>
</comment>
<dbReference type="InterPro" id="IPR050141">
    <property type="entry name" value="GCL_type2/YbdK_subfam"/>
</dbReference>
<dbReference type="InterPro" id="IPR006336">
    <property type="entry name" value="GCS2"/>
</dbReference>
<keyword evidence="2 5" id="KW-0547">Nucleotide-binding</keyword>
<reference evidence="7 8" key="1">
    <citation type="submission" date="2019-04" db="EMBL/GenBank/DDBJ databases">
        <title>Streptomyces lasaliensis sp. nov., an Actinomycete isolated from soil which produces the polyether antibiotic lasalocid.</title>
        <authorList>
            <person name="Erwin G."/>
            <person name="Haber C."/>
        </authorList>
    </citation>
    <scope>NUCLEOTIDE SEQUENCE [LARGE SCALE GENOMIC DNA]</scope>
    <source>
        <strain evidence="7 8">X-537</strain>
    </source>
</reference>
<evidence type="ECO:0000256" key="5">
    <source>
        <dbReference type="HAMAP-Rule" id="MF_01609"/>
    </source>
</evidence>
<proteinExistence type="inferred from homology"/>
<accession>A0A4U5WFN5</accession>
<dbReference type="Pfam" id="PF04107">
    <property type="entry name" value="GCS2"/>
    <property type="match status" value="1"/>
</dbReference>
<dbReference type="AlphaFoldDB" id="A0A4U5WFN5"/>
<name>A0A4U5WFN5_STRLS</name>